<dbReference type="InterPro" id="IPR000623">
    <property type="entry name" value="Shikimate_kinase/TSH1"/>
</dbReference>
<protein>
    <recommendedName>
        <fullName evidence="3">shikimate kinase</fullName>
        <ecNumber evidence="3">2.7.1.71</ecNumber>
    </recommendedName>
</protein>
<evidence type="ECO:0000256" key="10">
    <source>
        <dbReference type="ARBA" id="ARBA00048567"/>
    </source>
</evidence>
<dbReference type="PRINTS" id="PR01100">
    <property type="entry name" value="SHIKIMTKNASE"/>
</dbReference>
<dbReference type="GO" id="GO:0008652">
    <property type="term" value="P:amino acid biosynthetic process"/>
    <property type="evidence" value="ECO:0007669"/>
    <property type="project" value="UniProtKB-KW"/>
</dbReference>
<dbReference type="PATRIC" id="fig|1705564.3.peg.2193"/>
<comment type="catalytic activity">
    <reaction evidence="10">
        <text>shikimate + ATP = 3-phosphoshikimate + ADP + H(+)</text>
        <dbReference type="Rhea" id="RHEA:13121"/>
        <dbReference type="ChEBI" id="CHEBI:15378"/>
        <dbReference type="ChEBI" id="CHEBI:30616"/>
        <dbReference type="ChEBI" id="CHEBI:36208"/>
        <dbReference type="ChEBI" id="CHEBI:145989"/>
        <dbReference type="ChEBI" id="CHEBI:456216"/>
        <dbReference type="EC" id="2.7.1.71"/>
    </reaction>
</comment>
<gene>
    <name evidence="11" type="ORF">AMQ74_01965</name>
</gene>
<proteinExistence type="inferred from homology"/>
<sequence>MNIVLFGLRCVGKSTVGVALSELIDRVFFDTDSIIEKRECKSISEIINENGWDYFRAKEKEVIKDVSKENNAVISLGGGALMNKDNVEALKNSIFILLKADLEVMKDRMGKDNPRPPLTNNNSQSEIEDIIAERMPVYEKIANLIVDTTKLSINEVCDKILSEIDTGV</sequence>
<dbReference type="GO" id="GO:0009423">
    <property type="term" value="P:chorismate biosynthetic process"/>
    <property type="evidence" value="ECO:0007669"/>
    <property type="project" value="UniProtKB-UniPathway"/>
</dbReference>
<evidence type="ECO:0000256" key="8">
    <source>
        <dbReference type="ARBA" id="ARBA00022840"/>
    </source>
</evidence>
<dbReference type="AlphaFoldDB" id="A0A150IHP9"/>
<dbReference type="InterPro" id="IPR023000">
    <property type="entry name" value="Shikimate_kinase_CS"/>
</dbReference>
<accession>A0A150IHP9</accession>
<evidence type="ECO:0000256" key="3">
    <source>
        <dbReference type="ARBA" id="ARBA00012154"/>
    </source>
</evidence>
<reference evidence="11 12" key="1">
    <citation type="journal article" date="2016" name="ISME J.">
        <title>Chasing the elusive Euryarchaeota class WSA2: genomes reveal a uniquely fastidious methyl-reducing methanogen.</title>
        <authorList>
            <person name="Nobu M.K."/>
            <person name="Narihiro T."/>
            <person name="Kuroda K."/>
            <person name="Mei R."/>
            <person name="Liu W.T."/>
        </authorList>
    </citation>
    <scope>NUCLEOTIDE SEQUENCE [LARGE SCALE GENOMIC DNA]</scope>
    <source>
        <strain evidence="11">U1lsi0528_Bin089</strain>
    </source>
</reference>
<dbReference type="Gene3D" id="3.40.50.300">
    <property type="entry name" value="P-loop containing nucleotide triphosphate hydrolases"/>
    <property type="match status" value="1"/>
</dbReference>
<dbReference type="GO" id="GO:0005829">
    <property type="term" value="C:cytosol"/>
    <property type="evidence" value="ECO:0007669"/>
    <property type="project" value="TreeGrafter"/>
</dbReference>
<evidence type="ECO:0000256" key="1">
    <source>
        <dbReference type="ARBA" id="ARBA00004842"/>
    </source>
</evidence>
<dbReference type="UniPathway" id="UPA00053">
    <property type="reaction ID" value="UER00088"/>
</dbReference>
<evidence type="ECO:0000313" key="12">
    <source>
        <dbReference type="Proteomes" id="UP000075578"/>
    </source>
</evidence>
<keyword evidence="8" id="KW-0067">ATP-binding</keyword>
<dbReference type="InterPro" id="IPR027417">
    <property type="entry name" value="P-loop_NTPase"/>
</dbReference>
<dbReference type="InterPro" id="IPR031322">
    <property type="entry name" value="Shikimate/glucono_kinase"/>
</dbReference>
<evidence type="ECO:0000313" key="11">
    <source>
        <dbReference type="EMBL" id="KYC44462.1"/>
    </source>
</evidence>
<dbReference type="CDD" id="cd00464">
    <property type="entry name" value="SK"/>
    <property type="match status" value="1"/>
</dbReference>
<dbReference type="GO" id="GO:0004765">
    <property type="term" value="F:shikimate kinase activity"/>
    <property type="evidence" value="ECO:0007669"/>
    <property type="project" value="UniProtKB-EC"/>
</dbReference>
<dbReference type="Pfam" id="PF01202">
    <property type="entry name" value="SKI"/>
    <property type="match status" value="1"/>
</dbReference>
<evidence type="ECO:0000256" key="4">
    <source>
        <dbReference type="ARBA" id="ARBA00022605"/>
    </source>
</evidence>
<comment type="pathway">
    <text evidence="1">Metabolic intermediate biosynthesis; chorismate biosynthesis; chorismate from D-erythrose 4-phosphate and phosphoenolpyruvate: step 5/7.</text>
</comment>
<evidence type="ECO:0000256" key="5">
    <source>
        <dbReference type="ARBA" id="ARBA00022679"/>
    </source>
</evidence>
<dbReference type="Proteomes" id="UP000075578">
    <property type="component" value="Unassembled WGS sequence"/>
</dbReference>
<comment type="caution">
    <text evidence="11">The sequence shown here is derived from an EMBL/GenBank/DDBJ whole genome shotgun (WGS) entry which is preliminary data.</text>
</comment>
<dbReference type="SUPFAM" id="SSF52540">
    <property type="entry name" value="P-loop containing nucleoside triphosphate hydrolases"/>
    <property type="match status" value="1"/>
</dbReference>
<dbReference type="PANTHER" id="PTHR21087:SF16">
    <property type="entry name" value="SHIKIMATE KINASE 1, CHLOROPLASTIC"/>
    <property type="match status" value="1"/>
</dbReference>
<dbReference type="EMBL" id="LNGD01000286">
    <property type="protein sequence ID" value="KYC44462.1"/>
    <property type="molecule type" value="Genomic_DNA"/>
</dbReference>
<dbReference type="GO" id="GO:0005524">
    <property type="term" value="F:ATP binding"/>
    <property type="evidence" value="ECO:0007669"/>
    <property type="project" value="UniProtKB-KW"/>
</dbReference>
<organism evidence="11 12">
    <name type="scientific">Candidatus Methanofastidiosum methylothiophilum</name>
    <dbReference type="NCBI Taxonomy" id="1705564"/>
    <lineage>
        <taxon>Archaea</taxon>
        <taxon>Methanobacteriati</taxon>
        <taxon>Methanobacteriota</taxon>
        <taxon>Stenosarchaea group</taxon>
        <taxon>Candidatus Methanofastidiosia</taxon>
        <taxon>Candidatus Methanofastidiosales</taxon>
        <taxon>Candidatus Methanofastidiosaceae</taxon>
        <taxon>Candidatus Methanofastidiosum</taxon>
    </lineage>
</organism>
<evidence type="ECO:0000256" key="9">
    <source>
        <dbReference type="ARBA" id="ARBA00023141"/>
    </source>
</evidence>
<dbReference type="HAMAP" id="MF_00109">
    <property type="entry name" value="Shikimate_kinase"/>
    <property type="match status" value="1"/>
</dbReference>
<comment type="similarity">
    <text evidence="2">Belongs to the shikimate kinase family.</text>
</comment>
<evidence type="ECO:0000256" key="7">
    <source>
        <dbReference type="ARBA" id="ARBA00022777"/>
    </source>
</evidence>
<dbReference type="PANTHER" id="PTHR21087">
    <property type="entry name" value="SHIKIMATE KINASE"/>
    <property type="match status" value="1"/>
</dbReference>
<evidence type="ECO:0000256" key="2">
    <source>
        <dbReference type="ARBA" id="ARBA00006997"/>
    </source>
</evidence>
<keyword evidence="7 11" id="KW-0418">Kinase</keyword>
<keyword evidence="5" id="KW-0808">Transferase</keyword>
<dbReference type="EC" id="2.7.1.71" evidence="3"/>
<keyword evidence="6" id="KW-0547">Nucleotide-binding</keyword>
<dbReference type="PROSITE" id="PS01128">
    <property type="entry name" value="SHIKIMATE_KINASE"/>
    <property type="match status" value="1"/>
</dbReference>
<name>A0A150IHP9_9EURY</name>
<evidence type="ECO:0000256" key="6">
    <source>
        <dbReference type="ARBA" id="ARBA00022741"/>
    </source>
</evidence>
<keyword evidence="9" id="KW-0057">Aromatic amino acid biosynthesis</keyword>
<dbReference type="GO" id="GO:0009073">
    <property type="term" value="P:aromatic amino acid family biosynthetic process"/>
    <property type="evidence" value="ECO:0007669"/>
    <property type="project" value="UniProtKB-KW"/>
</dbReference>
<keyword evidence="4" id="KW-0028">Amino-acid biosynthesis</keyword>